<feature type="chain" id="PRO_5010232728" description="PA14 domain-containing protein" evidence="1">
    <location>
        <begin position="20"/>
        <end position="165"/>
    </location>
</feature>
<evidence type="ECO:0000256" key="1">
    <source>
        <dbReference type="SAM" id="SignalP"/>
    </source>
</evidence>
<feature type="signal peptide" evidence="1">
    <location>
        <begin position="1"/>
        <end position="19"/>
    </location>
</feature>
<proteinExistence type="predicted"/>
<reference evidence="2 3" key="1">
    <citation type="submission" date="2016-11" db="EMBL/GenBank/DDBJ databases">
        <title>The macronuclear genome of Stentor coeruleus: a giant cell with tiny introns.</title>
        <authorList>
            <person name="Slabodnick M."/>
            <person name="Ruby J.G."/>
            <person name="Reiff S.B."/>
            <person name="Swart E.C."/>
            <person name="Gosai S."/>
            <person name="Prabakaran S."/>
            <person name="Witkowska E."/>
            <person name="Larue G.E."/>
            <person name="Fisher S."/>
            <person name="Freeman R.M."/>
            <person name="Gunawardena J."/>
            <person name="Chu W."/>
            <person name="Stover N.A."/>
            <person name="Gregory B.D."/>
            <person name="Nowacki M."/>
            <person name="Derisi J."/>
            <person name="Roy S.W."/>
            <person name="Marshall W.F."/>
            <person name="Sood P."/>
        </authorList>
    </citation>
    <scope>NUCLEOTIDE SEQUENCE [LARGE SCALE GENOMIC DNA]</scope>
    <source>
        <strain evidence="2">WM001</strain>
    </source>
</reference>
<keyword evidence="3" id="KW-1185">Reference proteome</keyword>
<keyword evidence="1" id="KW-0732">Signal</keyword>
<dbReference type="Proteomes" id="UP000187209">
    <property type="component" value="Unassembled WGS sequence"/>
</dbReference>
<dbReference type="AlphaFoldDB" id="A0A1R2BFW4"/>
<name>A0A1R2BFW4_9CILI</name>
<dbReference type="EMBL" id="MPUH01000678">
    <property type="protein sequence ID" value="OMJ75641.1"/>
    <property type="molecule type" value="Genomic_DNA"/>
</dbReference>
<comment type="caution">
    <text evidence="2">The sequence shown here is derived from an EMBL/GenBank/DDBJ whole genome shotgun (WGS) entry which is preliminary data.</text>
</comment>
<evidence type="ECO:0000313" key="2">
    <source>
        <dbReference type="EMBL" id="OMJ75641.1"/>
    </source>
</evidence>
<evidence type="ECO:0008006" key="4">
    <source>
        <dbReference type="Google" id="ProtNLM"/>
    </source>
</evidence>
<organism evidence="2 3">
    <name type="scientific">Stentor coeruleus</name>
    <dbReference type="NCBI Taxonomy" id="5963"/>
    <lineage>
        <taxon>Eukaryota</taxon>
        <taxon>Sar</taxon>
        <taxon>Alveolata</taxon>
        <taxon>Ciliophora</taxon>
        <taxon>Postciliodesmatophora</taxon>
        <taxon>Heterotrichea</taxon>
        <taxon>Heterotrichida</taxon>
        <taxon>Stentoridae</taxon>
        <taxon>Stentor</taxon>
    </lineage>
</organism>
<sequence>MNFFFRIFISAFTITTLVSNSDLSRTYDLTFFVISSTNDILTCGTNSPVNAVISSYTLKDFPALPMIWDTYTCSTSYHCLMTKYFFVPGRPTGALVDVYSDDFIVMKINDVLVSTVSTTMQCTLQSSKNIFEYIKPGLNTLYLDAYNSLGSASFGYRLTINTQLV</sequence>
<protein>
    <recommendedName>
        <fullName evidence="4">PA14 domain-containing protein</fullName>
    </recommendedName>
</protein>
<accession>A0A1R2BFW4</accession>
<evidence type="ECO:0000313" key="3">
    <source>
        <dbReference type="Proteomes" id="UP000187209"/>
    </source>
</evidence>
<gene>
    <name evidence="2" type="ORF">SteCoe_25163</name>
</gene>